<organism evidence="5 6">
    <name type="scientific">Guyparkeria halophila</name>
    <dbReference type="NCBI Taxonomy" id="47960"/>
    <lineage>
        <taxon>Bacteria</taxon>
        <taxon>Pseudomonadati</taxon>
        <taxon>Pseudomonadota</taxon>
        <taxon>Gammaproteobacteria</taxon>
        <taxon>Chromatiales</taxon>
        <taxon>Thioalkalibacteraceae</taxon>
        <taxon>Guyparkeria</taxon>
    </lineage>
</organism>
<dbReference type="KEGG" id="ghl:GM160_09995"/>
<dbReference type="SMART" id="SM00563">
    <property type="entry name" value="PlsC"/>
    <property type="match status" value="1"/>
</dbReference>
<keyword evidence="3 5" id="KW-0012">Acyltransferase</keyword>
<evidence type="ECO:0000256" key="1">
    <source>
        <dbReference type="ARBA" id="ARBA00005189"/>
    </source>
</evidence>
<feature type="domain" description="Phospholipid/glycerol acyltransferase" evidence="4">
    <location>
        <begin position="73"/>
        <end position="187"/>
    </location>
</feature>
<dbReference type="SUPFAM" id="SSF69593">
    <property type="entry name" value="Glycerol-3-phosphate (1)-acyltransferase"/>
    <property type="match status" value="1"/>
</dbReference>
<dbReference type="GO" id="GO:0006654">
    <property type="term" value="P:phosphatidic acid biosynthetic process"/>
    <property type="evidence" value="ECO:0007669"/>
    <property type="project" value="TreeGrafter"/>
</dbReference>
<evidence type="ECO:0000256" key="3">
    <source>
        <dbReference type="ARBA" id="ARBA00023315"/>
    </source>
</evidence>
<proteinExistence type="predicted"/>
<gene>
    <name evidence="5" type="ORF">GM160_09995</name>
</gene>
<accession>A0A6I6DBS9</accession>
<evidence type="ECO:0000313" key="5">
    <source>
        <dbReference type="EMBL" id="QGT79192.1"/>
    </source>
</evidence>
<dbReference type="EMBL" id="CP046415">
    <property type="protein sequence ID" value="QGT79192.1"/>
    <property type="molecule type" value="Genomic_DNA"/>
</dbReference>
<dbReference type="CDD" id="cd07989">
    <property type="entry name" value="LPLAT_AGPAT-like"/>
    <property type="match status" value="1"/>
</dbReference>
<dbReference type="RefSeq" id="WP_156574921.1">
    <property type="nucleotide sequence ID" value="NZ_CP046415.1"/>
</dbReference>
<evidence type="ECO:0000259" key="4">
    <source>
        <dbReference type="SMART" id="SM00563"/>
    </source>
</evidence>
<reference evidence="5 6" key="1">
    <citation type="submission" date="2019-11" db="EMBL/GenBank/DDBJ databases">
        <authorList>
            <person name="Zhang J."/>
            <person name="Sun C."/>
        </authorList>
    </citation>
    <scope>NUCLEOTIDE SEQUENCE [LARGE SCALE GENOMIC DNA]</scope>
    <source>
        <strain evidence="6">sp2</strain>
    </source>
</reference>
<name>A0A6I6DBS9_9GAMM</name>
<sequence>MLTWLRTALFALAATLSLLAHTPILLAGRFLPFERRYRLLFSFGRSILWLARVITGIRHEVEGLEHLDPTGGNLVLAKHQSTWETMFLPSTLRFPAFVLKRELLRIPVFGQGLKAIEPIAIDRAAGRKALAEILRQGSAALADGRDVVIFPEGTRRLPGTPPNYRIGGAMLAERSGARVIPMAVDSGCLWPKKGFRMRPGTIHVVFGPPIETEGRTANEINDATQEWIEATQEALYARHGCPTHASGPA</sequence>
<protein>
    <submittedName>
        <fullName evidence="5">1-acyl-sn-glycerol-3-phosphate acyltransferase</fullName>
    </submittedName>
</protein>
<evidence type="ECO:0000256" key="2">
    <source>
        <dbReference type="ARBA" id="ARBA00022679"/>
    </source>
</evidence>
<keyword evidence="6" id="KW-1185">Reference proteome</keyword>
<dbReference type="AlphaFoldDB" id="A0A6I6DBS9"/>
<evidence type="ECO:0000313" key="6">
    <source>
        <dbReference type="Proteomes" id="UP000427716"/>
    </source>
</evidence>
<dbReference type="Proteomes" id="UP000427716">
    <property type="component" value="Chromosome"/>
</dbReference>
<dbReference type="GO" id="GO:0003841">
    <property type="term" value="F:1-acylglycerol-3-phosphate O-acyltransferase activity"/>
    <property type="evidence" value="ECO:0007669"/>
    <property type="project" value="TreeGrafter"/>
</dbReference>
<comment type="pathway">
    <text evidence="1">Lipid metabolism.</text>
</comment>
<dbReference type="PANTHER" id="PTHR10434">
    <property type="entry name" value="1-ACYL-SN-GLYCEROL-3-PHOSPHATE ACYLTRANSFERASE"/>
    <property type="match status" value="1"/>
</dbReference>
<keyword evidence="2 5" id="KW-0808">Transferase</keyword>
<dbReference type="PANTHER" id="PTHR10434:SF40">
    <property type="entry name" value="1-ACYL-SN-GLYCEROL-3-PHOSPHATE ACYLTRANSFERASE"/>
    <property type="match status" value="1"/>
</dbReference>
<dbReference type="InterPro" id="IPR002123">
    <property type="entry name" value="Plipid/glycerol_acylTrfase"/>
</dbReference>
<dbReference type="Pfam" id="PF01553">
    <property type="entry name" value="Acyltransferase"/>
    <property type="match status" value="1"/>
</dbReference>